<evidence type="ECO:0000256" key="1">
    <source>
        <dbReference type="ARBA" id="ARBA00001362"/>
    </source>
</evidence>
<feature type="binding site" evidence="9">
    <location>
        <position position="147"/>
    </location>
    <ligand>
        <name>Zn(2+)</name>
        <dbReference type="ChEBI" id="CHEBI:29105"/>
        <note>catalytic</note>
    </ligand>
</feature>
<keyword evidence="8" id="KW-0961">Cell wall biogenesis/degradation</keyword>
<keyword evidence="10" id="KW-0732">Signal</keyword>
<dbReference type="GO" id="GO:0071555">
    <property type="term" value="P:cell wall organization"/>
    <property type="evidence" value="ECO:0007669"/>
    <property type="project" value="UniProtKB-KW"/>
</dbReference>
<accession>A0A839GK05</accession>
<evidence type="ECO:0000313" key="11">
    <source>
        <dbReference type="EMBL" id="MBA9075925.1"/>
    </source>
</evidence>
<organism evidence="11 12">
    <name type="scientific">Rufibacter quisquiliarum</name>
    <dbReference type="NCBI Taxonomy" id="1549639"/>
    <lineage>
        <taxon>Bacteria</taxon>
        <taxon>Pseudomonadati</taxon>
        <taxon>Bacteroidota</taxon>
        <taxon>Cytophagia</taxon>
        <taxon>Cytophagales</taxon>
        <taxon>Hymenobacteraceae</taxon>
        <taxon>Rufibacter</taxon>
    </lineage>
</organism>
<dbReference type="HAMAP" id="MF_01924">
    <property type="entry name" value="A_A_dipeptidase"/>
    <property type="match status" value="1"/>
</dbReference>
<dbReference type="PANTHER" id="PTHR43126:SF1">
    <property type="entry name" value="D-ALANYL-D-ALANINE DIPEPTIDASE"/>
    <property type="match status" value="1"/>
</dbReference>
<keyword evidence="2 9" id="KW-0645">Protease</keyword>
<name>A0A839GK05_9BACT</name>
<sequence>MRKHLLLLLFLFGVTAEAWPQATAPGSIPKNRYGLPVVTTVALYRQQVAQDPSHELVELQSYVPGLVLDIKYATADNLVGEPVYKIAAAYARKPVADALQKVQADLKPLGLGLKIYDGYRPYHVTEHFFRKVKEKAYVANPKDGSRHNRGCAVDLTIVRLSDGKELEMPTPYDATVVQSHPDYPHVSAQVKKNRTLLITVMERHGFTVFHNEWWHYDFKDWRRFPLMDIPFEKLQEGKK</sequence>
<feature type="active site" description="Proton donor/acceptor" evidence="9">
    <location>
        <position position="212"/>
    </location>
</feature>
<dbReference type="GO" id="GO:0008270">
    <property type="term" value="F:zinc ion binding"/>
    <property type="evidence" value="ECO:0007669"/>
    <property type="project" value="UniProtKB-UniRule"/>
</dbReference>
<keyword evidence="6 9" id="KW-0224">Dipeptidase</keyword>
<keyword evidence="5 9" id="KW-0862">Zinc</keyword>
<evidence type="ECO:0000256" key="2">
    <source>
        <dbReference type="ARBA" id="ARBA00022670"/>
    </source>
</evidence>
<evidence type="ECO:0000256" key="7">
    <source>
        <dbReference type="ARBA" id="ARBA00023049"/>
    </source>
</evidence>
<evidence type="ECO:0000256" key="5">
    <source>
        <dbReference type="ARBA" id="ARBA00022833"/>
    </source>
</evidence>
<comment type="similarity">
    <text evidence="9">Belongs to the peptidase M15D family.</text>
</comment>
<evidence type="ECO:0000256" key="9">
    <source>
        <dbReference type="HAMAP-Rule" id="MF_01924"/>
    </source>
</evidence>
<evidence type="ECO:0000256" key="6">
    <source>
        <dbReference type="ARBA" id="ARBA00022997"/>
    </source>
</evidence>
<keyword evidence="4 9" id="KW-0378">Hydrolase</keyword>
<comment type="cofactor">
    <cofactor evidence="9">
        <name>Zn(2+)</name>
        <dbReference type="ChEBI" id="CHEBI:29105"/>
    </cofactor>
    <text evidence="9">Binds 1 zinc ion per subunit.</text>
</comment>
<dbReference type="InterPro" id="IPR000755">
    <property type="entry name" value="A_A_dipeptidase"/>
</dbReference>
<evidence type="ECO:0000256" key="8">
    <source>
        <dbReference type="ARBA" id="ARBA00023316"/>
    </source>
</evidence>
<feature type="signal peptide" evidence="10">
    <location>
        <begin position="1"/>
        <end position="18"/>
    </location>
</feature>
<evidence type="ECO:0000256" key="4">
    <source>
        <dbReference type="ARBA" id="ARBA00022801"/>
    </source>
</evidence>
<dbReference type="EC" id="3.4.13.22" evidence="9"/>
<reference evidence="11 12" key="1">
    <citation type="submission" date="2020-08" db="EMBL/GenBank/DDBJ databases">
        <title>Genomic Encyclopedia of Type Strains, Phase IV (KMG-IV): sequencing the most valuable type-strain genomes for metagenomic binning, comparative biology and taxonomic classification.</title>
        <authorList>
            <person name="Goeker M."/>
        </authorList>
    </citation>
    <scope>NUCLEOTIDE SEQUENCE [LARGE SCALE GENOMIC DNA]</scope>
    <source>
        <strain evidence="11 12">DSM 29854</strain>
    </source>
</reference>
<keyword evidence="3 9" id="KW-0479">Metal-binding</keyword>
<dbReference type="GO" id="GO:0160237">
    <property type="term" value="F:D-Ala-D-Ala dipeptidase activity"/>
    <property type="evidence" value="ECO:0007669"/>
    <property type="project" value="UniProtKB-EC"/>
</dbReference>
<dbReference type="EMBL" id="JACJIQ010000002">
    <property type="protein sequence ID" value="MBA9075925.1"/>
    <property type="molecule type" value="Genomic_DNA"/>
</dbReference>
<dbReference type="InterPro" id="IPR009045">
    <property type="entry name" value="Zn_M74/Hedgehog-like"/>
</dbReference>
<keyword evidence="12" id="KW-1185">Reference proteome</keyword>
<dbReference type="AlphaFoldDB" id="A0A839GK05"/>
<gene>
    <name evidence="11" type="ORF">FHS90_000627</name>
</gene>
<dbReference type="SUPFAM" id="SSF55166">
    <property type="entry name" value="Hedgehog/DD-peptidase"/>
    <property type="match status" value="1"/>
</dbReference>
<feature type="chain" id="PRO_5032967048" description="D-alanyl-D-alanine dipeptidase" evidence="10">
    <location>
        <begin position="19"/>
        <end position="239"/>
    </location>
</feature>
<evidence type="ECO:0000313" key="12">
    <source>
        <dbReference type="Proteomes" id="UP000563094"/>
    </source>
</evidence>
<comment type="catalytic activity">
    <reaction evidence="1 9">
        <text>D-alanyl-D-alanine + H2O = 2 D-alanine</text>
        <dbReference type="Rhea" id="RHEA:20661"/>
        <dbReference type="ChEBI" id="CHEBI:15377"/>
        <dbReference type="ChEBI" id="CHEBI:57416"/>
        <dbReference type="ChEBI" id="CHEBI:57822"/>
        <dbReference type="EC" id="3.4.13.22"/>
    </reaction>
</comment>
<keyword evidence="7 9" id="KW-0482">Metalloprotease</keyword>
<dbReference type="RefSeq" id="WP_182511671.1">
    <property type="nucleotide sequence ID" value="NZ_JACJIQ010000002.1"/>
</dbReference>
<comment type="caution">
    <text evidence="11">The sequence shown here is derived from an EMBL/GenBank/DDBJ whole genome shotgun (WGS) entry which is preliminary data.</text>
</comment>
<proteinExistence type="inferred from homology"/>
<feature type="binding site" evidence="9">
    <location>
        <position position="154"/>
    </location>
    <ligand>
        <name>Zn(2+)</name>
        <dbReference type="ChEBI" id="CHEBI:29105"/>
        <note>catalytic</note>
    </ligand>
</feature>
<evidence type="ECO:0000256" key="10">
    <source>
        <dbReference type="SAM" id="SignalP"/>
    </source>
</evidence>
<feature type="site" description="Transition state stabilizer" evidence="9">
    <location>
        <position position="120"/>
    </location>
</feature>
<dbReference type="GO" id="GO:0008237">
    <property type="term" value="F:metallopeptidase activity"/>
    <property type="evidence" value="ECO:0007669"/>
    <property type="project" value="UniProtKB-KW"/>
</dbReference>
<protein>
    <recommendedName>
        <fullName evidence="9">D-alanyl-D-alanine dipeptidase</fullName>
        <shortName evidence="9">D-Ala-D-Ala dipeptidase</shortName>
        <ecNumber evidence="9">3.4.13.22</ecNumber>
    </recommendedName>
</protein>
<feature type="binding site" evidence="9">
    <location>
        <position position="215"/>
    </location>
    <ligand>
        <name>Zn(2+)</name>
        <dbReference type="ChEBI" id="CHEBI:29105"/>
        <note>catalytic</note>
    </ligand>
</feature>
<dbReference type="Proteomes" id="UP000563094">
    <property type="component" value="Unassembled WGS sequence"/>
</dbReference>
<dbReference type="GO" id="GO:0006508">
    <property type="term" value="P:proteolysis"/>
    <property type="evidence" value="ECO:0007669"/>
    <property type="project" value="UniProtKB-KW"/>
</dbReference>
<dbReference type="Gene3D" id="3.30.1380.10">
    <property type="match status" value="1"/>
</dbReference>
<dbReference type="Pfam" id="PF01427">
    <property type="entry name" value="Peptidase_M15"/>
    <property type="match status" value="1"/>
</dbReference>
<evidence type="ECO:0000256" key="3">
    <source>
        <dbReference type="ARBA" id="ARBA00022723"/>
    </source>
</evidence>
<dbReference type="CDD" id="cd14840">
    <property type="entry name" value="D-Ala-D-Ala_dipeptidase_Aad"/>
    <property type="match status" value="1"/>
</dbReference>
<dbReference type="PANTHER" id="PTHR43126">
    <property type="entry name" value="D-ALANYL-D-ALANINE DIPEPTIDASE"/>
    <property type="match status" value="1"/>
</dbReference>
<comment type="function">
    <text evidence="9">Catalyzes hydrolysis of the D-alanyl-D-alanine dipeptide.</text>
</comment>